<evidence type="ECO:0000313" key="1">
    <source>
        <dbReference type="EMBL" id="KAJ9112300.1"/>
    </source>
</evidence>
<dbReference type="Proteomes" id="UP001241377">
    <property type="component" value="Unassembled WGS sequence"/>
</dbReference>
<name>A0ACC2WKN2_9TREE</name>
<protein>
    <submittedName>
        <fullName evidence="1">Uncharacterized protein</fullName>
    </submittedName>
</protein>
<comment type="caution">
    <text evidence="1">The sequence shown here is derived from an EMBL/GenBank/DDBJ whole genome shotgun (WGS) entry which is preliminary data.</text>
</comment>
<proteinExistence type="predicted"/>
<dbReference type="EMBL" id="JASBWR010000005">
    <property type="protein sequence ID" value="KAJ9112300.1"/>
    <property type="molecule type" value="Genomic_DNA"/>
</dbReference>
<sequence length="203" mass="21671">MKAVIQKVTNASVTVEGQVISSIGRGLMVLIGIGVALSAIRSDDTPKDREYIVRKILNTRLFDGPAPTAASDGVRDDELKERQKSLAWKASVKDIGGEVLCVSQFTLMAKVEKGSKPDGRFGAMMQVALCNDGPVTITIDSKAKPASTAQSCASTPLTSGTSTPVPDSKNVRQTLVEKKEKRAKAAEAFAQRKTLEASEQHLN</sequence>
<accession>A0ACC2WKN2</accession>
<reference evidence="1" key="1">
    <citation type="submission" date="2023-04" db="EMBL/GenBank/DDBJ databases">
        <title>Draft Genome sequencing of Naganishia species isolated from polar environments using Oxford Nanopore Technology.</title>
        <authorList>
            <person name="Leo P."/>
            <person name="Venkateswaran K."/>
        </authorList>
    </citation>
    <scope>NUCLEOTIDE SEQUENCE</scope>
    <source>
        <strain evidence="1">MNA-CCFEE 5261</strain>
    </source>
</reference>
<evidence type="ECO:0000313" key="2">
    <source>
        <dbReference type="Proteomes" id="UP001241377"/>
    </source>
</evidence>
<keyword evidence="2" id="KW-1185">Reference proteome</keyword>
<gene>
    <name evidence="1" type="ORF">QFC19_000719</name>
</gene>
<organism evidence="1 2">
    <name type="scientific">Naganishia cerealis</name>
    <dbReference type="NCBI Taxonomy" id="610337"/>
    <lineage>
        <taxon>Eukaryota</taxon>
        <taxon>Fungi</taxon>
        <taxon>Dikarya</taxon>
        <taxon>Basidiomycota</taxon>
        <taxon>Agaricomycotina</taxon>
        <taxon>Tremellomycetes</taxon>
        <taxon>Filobasidiales</taxon>
        <taxon>Filobasidiaceae</taxon>
        <taxon>Naganishia</taxon>
    </lineage>
</organism>